<name>A0A4Z1H9B3_9HELO</name>
<dbReference type="EMBL" id="PQXN01000367">
    <property type="protein sequence ID" value="TGO45738.1"/>
    <property type="molecule type" value="Genomic_DNA"/>
</dbReference>
<keyword evidence="1" id="KW-0732">Signal</keyword>
<dbReference type="AlphaFoldDB" id="A0A4Z1H9B3"/>
<accession>A0A4Z1H9B3</accession>
<evidence type="ECO:0000256" key="1">
    <source>
        <dbReference type="SAM" id="SignalP"/>
    </source>
</evidence>
<keyword evidence="3" id="KW-1185">Reference proteome</keyword>
<proteinExistence type="predicted"/>
<protein>
    <submittedName>
        <fullName evidence="2">Uncharacterized protein</fullName>
    </submittedName>
</protein>
<sequence length="69" mass="7944">MSLWFGNLTDLTLVESLYFLLDGNVITTEEKNKYLNDDHNKPGKFNDFGSELAEYSRALWKSTLQAVKL</sequence>
<comment type="caution">
    <text evidence="2">The sequence shown here is derived from an EMBL/GenBank/DDBJ whole genome shotgun (WGS) entry which is preliminary data.</text>
</comment>
<feature type="signal peptide" evidence="1">
    <location>
        <begin position="1"/>
        <end position="16"/>
    </location>
</feature>
<organism evidence="2 3">
    <name type="scientific">Botryotinia convoluta</name>
    <dbReference type="NCBI Taxonomy" id="54673"/>
    <lineage>
        <taxon>Eukaryota</taxon>
        <taxon>Fungi</taxon>
        <taxon>Dikarya</taxon>
        <taxon>Ascomycota</taxon>
        <taxon>Pezizomycotina</taxon>
        <taxon>Leotiomycetes</taxon>
        <taxon>Helotiales</taxon>
        <taxon>Sclerotiniaceae</taxon>
        <taxon>Botryotinia</taxon>
    </lineage>
</organism>
<gene>
    <name evidence="2" type="ORF">BCON_0369g00020</name>
</gene>
<feature type="chain" id="PRO_5021209072" evidence="1">
    <location>
        <begin position="17"/>
        <end position="69"/>
    </location>
</feature>
<evidence type="ECO:0000313" key="3">
    <source>
        <dbReference type="Proteomes" id="UP000297527"/>
    </source>
</evidence>
<evidence type="ECO:0000313" key="2">
    <source>
        <dbReference type="EMBL" id="TGO45738.1"/>
    </source>
</evidence>
<reference evidence="2 3" key="1">
    <citation type="submission" date="2017-12" db="EMBL/GenBank/DDBJ databases">
        <title>Comparative genomics of Botrytis spp.</title>
        <authorList>
            <person name="Valero-Jimenez C.A."/>
            <person name="Tapia P."/>
            <person name="Veloso J."/>
            <person name="Silva-Moreno E."/>
            <person name="Staats M."/>
            <person name="Valdes J.H."/>
            <person name="Van Kan J.A.L."/>
        </authorList>
    </citation>
    <scope>NUCLEOTIDE SEQUENCE [LARGE SCALE GENOMIC DNA]</scope>
    <source>
        <strain evidence="2 3">MUCL11595</strain>
    </source>
</reference>
<dbReference type="Proteomes" id="UP000297527">
    <property type="component" value="Unassembled WGS sequence"/>
</dbReference>